<reference evidence="1" key="1">
    <citation type="submission" date="2024-08" db="EMBL/GenBank/DDBJ databases">
        <title>Lentilactobacillus sp. nov., isolated from tree bark.</title>
        <authorList>
            <person name="Phuengjayaem S."/>
            <person name="Tanasupawat S."/>
        </authorList>
    </citation>
    <scope>NUCLEOTIDE SEQUENCE</scope>
    <source>
        <strain evidence="1">SPB1-3</strain>
    </source>
</reference>
<sequence length="50" mass="6014">MKTFIALVPRIHGIHRIFFFHLIFKEQPILGIAILVALVLYAIYRYMNRR</sequence>
<dbReference type="Proteomes" id="UP001149860">
    <property type="component" value="Chromosome"/>
</dbReference>
<keyword evidence="2" id="KW-1185">Reference proteome</keyword>
<organism evidence="1 2">
    <name type="scientific">Lentilactobacillus terminaliae</name>
    <dbReference type="NCBI Taxonomy" id="3003483"/>
    <lineage>
        <taxon>Bacteria</taxon>
        <taxon>Bacillati</taxon>
        <taxon>Bacillota</taxon>
        <taxon>Bacilli</taxon>
        <taxon>Lactobacillales</taxon>
        <taxon>Lactobacillaceae</taxon>
        <taxon>Lentilactobacillus</taxon>
    </lineage>
</organism>
<protein>
    <submittedName>
        <fullName evidence="1">Uncharacterized protein</fullName>
    </submittedName>
</protein>
<dbReference type="EMBL" id="CP168151">
    <property type="protein sequence ID" value="XFD39739.1"/>
    <property type="molecule type" value="Genomic_DNA"/>
</dbReference>
<accession>A0ACD5DF35</accession>
<proteinExistence type="predicted"/>
<evidence type="ECO:0000313" key="1">
    <source>
        <dbReference type="EMBL" id="XFD39739.1"/>
    </source>
</evidence>
<evidence type="ECO:0000313" key="2">
    <source>
        <dbReference type="Proteomes" id="UP001149860"/>
    </source>
</evidence>
<gene>
    <name evidence="1" type="ORF">O0236_000080</name>
</gene>
<name>A0ACD5DF35_9LACO</name>